<evidence type="ECO:0000313" key="1">
    <source>
        <dbReference type="EMBL" id="CAB0007649.1"/>
    </source>
</evidence>
<gene>
    <name evidence="1" type="ORF">NTEN_LOCUS12921</name>
</gene>
<proteinExistence type="predicted"/>
<sequence length="65" mass="7418">MTEFRELYYVNRYTGGVQSPPAPVHCPPDSAERRRSSTRMVQGPRACAFKSVHVRQFFAYACYSG</sequence>
<organism evidence="1 2">
    <name type="scientific">Nesidiocoris tenuis</name>
    <dbReference type="NCBI Taxonomy" id="355587"/>
    <lineage>
        <taxon>Eukaryota</taxon>
        <taxon>Metazoa</taxon>
        <taxon>Ecdysozoa</taxon>
        <taxon>Arthropoda</taxon>
        <taxon>Hexapoda</taxon>
        <taxon>Insecta</taxon>
        <taxon>Pterygota</taxon>
        <taxon>Neoptera</taxon>
        <taxon>Paraneoptera</taxon>
        <taxon>Hemiptera</taxon>
        <taxon>Heteroptera</taxon>
        <taxon>Panheteroptera</taxon>
        <taxon>Cimicomorpha</taxon>
        <taxon>Miridae</taxon>
        <taxon>Dicyphina</taxon>
        <taxon>Nesidiocoris</taxon>
    </lineage>
</organism>
<dbReference type="EMBL" id="CADCXU010019162">
    <property type="protein sequence ID" value="CAB0007649.1"/>
    <property type="molecule type" value="Genomic_DNA"/>
</dbReference>
<name>A0A6H5GTC6_9HEMI</name>
<dbReference type="AlphaFoldDB" id="A0A6H5GTC6"/>
<keyword evidence="2" id="KW-1185">Reference proteome</keyword>
<protein>
    <submittedName>
        <fullName evidence="1">Uncharacterized protein</fullName>
    </submittedName>
</protein>
<feature type="non-terminal residue" evidence="1">
    <location>
        <position position="65"/>
    </location>
</feature>
<evidence type="ECO:0000313" key="2">
    <source>
        <dbReference type="Proteomes" id="UP000479000"/>
    </source>
</evidence>
<accession>A0A6H5GTC6</accession>
<reference evidence="1 2" key="1">
    <citation type="submission" date="2020-02" db="EMBL/GenBank/DDBJ databases">
        <authorList>
            <person name="Ferguson B K."/>
        </authorList>
    </citation>
    <scope>NUCLEOTIDE SEQUENCE [LARGE SCALE GENOMIC DNA]</scope>
</reference>
<dbReference type="Proteomes" id="UP000479000">
    <property type="component" value="Unassembled WGS sequence"/>
</dbReference>